<dbReference type="Proteomes" id="UP000308760">
    <property type="component" value="Unassembled WGS sequence"/>
</dbReference>
<feature type="transmembrane region" description="Helical" evidence="5">
    <location>
        <begin position="45"/>
        <end position="68"/>
    </location>
</feature>
<name>A0A4S8Q7E4_9ACTN</name>
<feature type="transmembrane region" description="Helical" evidence="5">
    <location>
        <begin position="80"/>
        <end position="103"/>
    </location>
</feature>
<dbReference type="Gene3D" id="3.40.50.300">
    <property type="entry name" value="P-loop containing nucleotide triphosphate hydrolases"/>
    <property type="match status" value="1"/>
</dbReference>
<dbReference type="InterPro" id="IPR027417">
    <property type="entry name" value="P-loop_NTPase"/>
</dbReference>
<dbReference type="GO" id="GO:0015421">
    <property type="term" value="F:ABC-type oligopeptide transporter activity"/>
    <property type="evidence" value="ECO:0007669"/>
    <property type="project" value="TreeGrafter"/>
</dbReference>
<dbReference type="GO" id="GO:0005886">
    <property type="term" value="C:plasma membrane"/>
    <property type="evidence" value="ECO:0007669"/>
    <property type="project" value="UniProtKB-SubCell"/>
</dbReference>
<dbReference type="PANTHER" id="PTHR43394">
    <property type="entry name" value="ATP-DEPENDENT PERMEASE MDL1, MITOCHONDRIAL"/>
    <property type="match status" value="1"/>
</dbReference>
<evidence type="ECO:0000256" key="5">
    <source>
        <dbReference type="SAM" id="Phobius"/>
    </source>
</evidence>
<evidence type="ECO:0000256" key="2">
    <source>
        <dbReference type="ARBA" id="ARBA00022692"/>
    </source>
</evidence>
<feature type="transmembrane region" description="Helical" evidence="5">
    <location>
        <begin position="185"/>
        <end position="205"/>
    </location>
</feature>
<dbReference type="PROSITE" id="PS00211">
    <property type="entry name" value="ABC_TRANSPORTER_1"/>
    <property type="match status" value="1"/>
</dbReference>
<keyword evidence="8" id="KW-0547">Nucleotide-binding</keyword>
<evidence type="ECO:0000259" key="7">
    <source>
        <dbReference type="PROSITE" id="PS50929"/>
    </source>
</evidence>
<dbReference type="OrthoDB" id="4966664at2"/>
<feature type="transmembrane region" description="Helical" evidence="5">
    <location>
        <begin position="299"/>
        <end position="320"/>
    </location>
</feature>
<comment type="subcellular location">
    <subcellularLocation>
        <location evidence="1">Cell membrane</location>
        <topology evidence="1">Multi-pass membrane protein</topology>
    </subcellularLocation>
</comment>
<dbReference type="InterPro" id="IPR036640">
    <property type="entry name" value="ABC1_TM_sf"/>
</dbReference>
<evidence type="ECO:0000313" key="9">
    <source>
        <dbReference type="Proteomes" id="UP000308760"/>
    </source>
</evidence>
<feature type="transmembrane region" description="Helical" evidence="5">
    <location>
        <begin position="266"/>
        <end position="287"/>
    </location>
</feature>
<dbReference type="Gene3D" id="1.20.1560.10">
    <property type="entry name" value="ABC transporter type 1, transmembrane domain"/>
    <property type="match status" value="1"/>
</dbReference>
<accession>A0A4S8Q7E4</accession>
<dbReference type="RefSeq" id="WP_136536227.1">
    <property type="nucleotide sequence ID" value="NZ_STGY01000067.1"/>
</dbReference>
<gene>
    <name evidence="8" type="ORF">FAB82_19630</name>
</gene>
<evidence type="ECO:0000313" key="8">
    <source>
        <dbReference type="EMBL" id="THV38642.1"/>
    </source>
</evidence>
<dbReference type="EMBL" id="STGY01000067">
    <property type="protein sequence ID" value="THV38642.1"/>
    <property type="molecule type" value="Genomic_DNA"/>
</dbReference>
<dbReference type="InterPro" id="IPR017871">
    <property type="entry name" value="ABC_transporter-like_CS"/>
</dbReference>
<reference evidence="8 9" key="2">
    <citation type="submission" date="2019-05" db="EMBL/GenBank/DDBJ databases">
        <title>Glycomyces buryatensis sp. nov.</title>
        <authorList>
            <person name="Nikitina E."/>
        </authorList>
    </citation>
    <scope>NUCLEOTIDE SEQUENCE [LARGE SCALE GENOMIC DNA]</scope>
    <source>
        <strain evidence="8 9">18</strain>
    </source>
</reference>
<feature type="domain" description="ABC transmembrane type-1" evidence="7">
    <location>
        <begin position="47"/>
        <end position="328"/>
    </location>
</feature>
<organism evidence="8 9">
    <name type="scientific">Glycomyces buryatensis</name>
    <dbReference type="NCBI Taxonomy" id="2570927"/>
    <lineage>
        <taxon>Bacteria</taxon>
        <taxon>Bacillati</taxon>
        <taxon>Actinomycetota</taxon>
        <taxon>Actinomycetes</taxon>
        <taxon>Glycomycetales</taxon>
        <taxon>Glycomycetaceae</taxon>
        <taxon>Glycomyces</taxon>
    </lineage>
</organism>
<comment type="caution">
    <text evidence="8">The sequence shown here is derived from an EMBL/GenBank/DDBJ whole genome shotgun (WGS) entry which is preliminary data.</text>
</comment>
<evidence type="ECO:0000256" key="4">
    <source>
        <dbReference type="ARBA" id="ARBA00023136"/>
    </source>
</evidence>
<dbReference type="PROSITE" id="PS50893">
    <property type="entry name" value="ABC_TRANSPORTER_2"/>
    <property type="match status" value="1"/>
</dbReference>
<keyword evidence="9" id="KW-1185">Reference proteome</keyword>
<dbReference type="InterPro" id="IPR039421">
    <property type="entry name" value="Type_1_exporter"/>
</dbReference>
<keyword evidence="4 5" id="KW-0472">Membrane</keyword>
<dbReference type="Pfam" id="PF00005">
    <property type="entry name" value="ABC_tran"/>
    <property type="match status" value="1"/>
</dbReference>
<keyword evidence="3 5" id="KW-1133">Transmembrane helix</keyword>
<proteinExistence type="predicted"/>
<feature type="domain" description="ABC transporter" evidence="6">
    <location>
        <begin position="292"/>
        <end position="575"/>
    </location>
</feature>
<dbReference type="GO" id="GO:0016887">
    <property type="term" value="F:ATP hydrolysis activity"/>
    <property type="evidence" value="ECO:0007669"/>
    <property type="project" value="InterPro"/>
</dbReference>
<dbReference type="SUPFAM" id="SSF90123">
    <property type="entry name" value="ABC transporter transmembrane region"/>
    <property type="match status" value="1"/>
</dbReference>
<feature type="transmembrane region" description="Helical" evidence="5">
    <location>
        <begin position="161"/>
        <end position="179"/>
    </location>
</feature>
<evidence type="ECO:0000256" key="1">
    <source>
        <dbReference type="ARBA" id="ARBA00004651"/>
    </source>
</evidence>
<dbReference type="Pfam" id="PF00664">
    <property type="entry name" value="ABC_membrane"/>
    <property type="match status" value="1"/>
</dbReference>
<evidence type="ECO:0000259" key="6">
    <source>
        <dbReference type="PROSITE" id="PS50893"/>
    </source>
</evidence>
<dbReference type="CDD" id="cd07346">
    <property type="entry name" value="ABC_6TM_exporters"/>
    <property type="match status" value="1"/>
</dbReference>
<protein>
    <submittedName>
        <fullName evidence="8">ABC transporter ATP-binding protein</fullName>
    </submittedName>
</protein>
<sequence length="577" mass="61437">MRFLRAPELPLDDPLVSDGATGRSSEPPSSPWHFFLWLASRRKGLMVAALFTSAIALGLLPVLPYFLTGAVDYGLAERDWGALTLWSLGLVAAGFASAVMIVWSHRLTVWWRADSSYRALQLVTRHVNRLGDELHRRATTGEVVAVGVSDMQRISQAVDSLSPMIGCVVGLLAVGILLFNTSVALGLTIFIGVFAVGLITGPVLSRLQRRQEAYRDRIGDITDRASDIVSGLRVLRGIGGEARFSATYRRDSQQLRKAGYKVATPIAWLGALGEGTPAILLGVVVWVSARLVATGDISAGQMVAAFGYTSALMMPVNWLIGVSYRVIEGRVACGKVCALLAVPARPEAENPVAGPQAGAELHDPESGLTVAGSELVAVASSDSDGIADVFDRLGGYADSGARFGEVELAQMDRDEVRRRVLVAEHDAYLFAGTLAEVVAARDGAGRVQAAVDAASANDVVDSLPDGLDTEVDNQVRTLSGGQRQRLRLARAIAADPEVLLLHEPTSAVDSHTESRIVDGLTAARRGRATAIATTSPLWLGRADRVVFVREGKVAAVGSHLELTAGHAEYRALVTRED</sequence>
<dbReference type="GO" id="GO:0005524">
    <property type="term" value="F:ATP binding"/>
    <property type="evidence" value="ECO:0007669"/>
    <property type="project" value="UniProtKB-KW"/>
</dbReference>
<dbReference type="AlphaFoldDB" id="A0A4S8Q7E4"/>
<keyword evidence="2 5" id="KW-0812">Transmembrane</keyword>
<dbReference type="InterPro" id="IPR011527">
    <property type="entry name" value="ABC1_TM_dom"/>
</dbReference>
<dbReference type="PROSITE" id="PS50929">
    <property type="entry name" value="ABC_TM1F"/>
    <property type="match status" value="1"/>
</dbReference>
<dbReference type="InterPro" id="IPR003439">
    <property type="entry name" value="ABC_transporter-like_ATP-bd"/>
</dbReference>
<reference evidence="9" key="1">
    <citation type="submission" date="2019-04" db="EMBL/GenBank/DDBJ databases">
        <title>Nocardioides xinjiangensis sp. nov.</title>
        <authorList>
            <person name="Liu S."/>
        </authorList>
    </citation>
    <scope>NUCLEOTIDE SEQUENCE [LARGE SCALE GENOMIC DNA]</scope>
    <source>
        <strain evidence="9">18</strain>
    </source>
</reference>
<keyword evidence="8" id="KW-0067">ATP-binding</keyword>
<dbReference type="PANTHER" id="PTHR43394:SF1">
    <property type="entry name" value="ATP-BINDING CASSETTE SUB-FAMILY B MEMBER 10, MITOCHONDRIAL"/>
    <property type="match status" value="1"/>
</dbReference>
<evidence type="ECO:0000256" key="3">
    <source>
        <dbReference type="ARBA" id="ARBA00022989"/>
    </source>
</evidence>
<dbReference type="SUPFAM" id="SSF52540">
    <property type="entry name" value="P-loop containing nucleoside triphosphate hydrolases"/>
    <property type="match status" value="1"/>
</dbReference>